<feature type="compositionally biased region" description="Polar residues" evidence="1">
    <location>
        <begin position="313"/>
        <end position="335"/>
    </location>
</feature>
<dbReference type="RefSeq" id="XP_022931878.1">
    <property type="nucleotide sequence ID" value="XM_023076110.1"/>
</dbReference>
<feature type="region of interest" description="Disordered" evidence="1">
    <location>
        <begin position="176"/>
        <end position="396"/>
    </location>
</feature>
<keyword evidence="2" id="KW-1185">Reference proteome</keyword>
<feature type="compositionally biased region" description="Low complexity" evidence="1">
    <location>
        <begin position="229"/>
        <end position="243"/>
    </location>
</feature>
<feature type="compositionally biased region" description="Basic residues" evidence="1">
    <location>
        <begin position="207"/>
        <end position="216"/>
    </location>
</feature>
<dbReference type="KEGG" id="cmos:111438163"/>
<dbReference type="PANTHER" id="PTHR37724">
    <property type="entry name" value="OS02G0564300 PROTEIN"/>
    <property type="match status" value="1"/>
</dbReference>
<dbReference type="RefSeq" id="XP_022931881.1">
    <property type="nucleotide sequence ID" value="XM_023076113.1"/>
</dbReference>
<gene>
    <name evidence="3 4 5 6" type="primary">LOC111438163</name>
</gene>
<name>A0A6J1F003_CUCMO</name>
<evidence type="ECO:0000256" key="1">
    <source>
        <dbReference type="SAM" id="MobiDB-lite"/>
    </source>
</evidence>
<feature type="compositionally biased region" description="Basic residues" evidence="1">
    <location>
        <begin position="293"/>
        <end position="302"/>
    </location>
</feature>
<dbReference type="RefSeq" id="XP_022931879.1">
    <property type="nucleotide sequence ID" value="XM_023076111.1"/>
</dbReference>
<evidence type="ECO:0000313" key="2">
    <source>
        <dbReference type="Proteomes" id="UP000504609"/>
    </source>
</evidence>
<evidence type="ECO:0000313" key="5">
    <source>
        <dbReference type="RefSeq" id="XP_022931879.1"/>
    </source>
</evidence>
<dbReference type="Proteomes" id="UP000504609">
    <property type="component" value="Unplaced"/>
</dbReference>
<protein>
    <submittedName>
        <fullName evidence="3 4">Uncharacterized protein LOC111438163</fullName>
    </submittedName>
</protein>
<dbReference type="PANTHER" id="PTHR37724:SF1">
    <property type="entry name" value="OS02G0564300 PROTEIN"/>
    <property type="match status" value="1"/>
</dbReference>
<evidence type="ECO:0000313" key="6">
    <source>
        <dbReference type="RefSeq" id="XP_022931881.1"/>
    </source>
</evidence>
<dbReference type="RefSeq" id="XP_022931877.1">
    <property type="nucleotide sequence ID" value="XM_023076109.1"/>
</dbReference>
<organism evidence="2 4">
    <name type="scientific">Cucurbita moschata</name>
    <name type="common">Winter crookneck squash</name>
    <name type="synonym">Cucurbita pepo var. moschata</name>
    <dbReference type="NCBI Taxonomy" id="3662"/>
    <lineage>
        <taxon>Eukaryota</taxon>
        <taxon>Viridiplantae</taxon>
        <taxon>Streptophyta</taxon>
        <taxon>Embryophyta</taxon>
        <taxon>Tracheophyta</taxon>
        <taxon>Spermatophyta</taxon>
        <taxon>Magnoliopsida</taxon>
        <taxon>eudicotyledons</taxon>
        <taxon>Gunneridae</taxon>
        <taxon>Pentapetalae</taxon>
        <taxon>rosids</taxon>
        <taxon>fabids</taxon>
        <taxon>Cucurbitales</taxon>
        <taxon>Cucurbitaceae</taxon>
        <taxon>Cucurbiteae</taxon>
        <taxon>Cucurbita</taxon>
    </lineage>
</organism>
<dbReference type="GeneID" id="111438163"/>
<sequence length="416" mass="46849">MPIFPISLAISNPPRPPPLFSFSQSITGSNRLLYLPNGIRTATKITTVIRMGGGPRTYPGGVSKWQWKRMQAKKAKQLLKARLCRERQIYEMRKRAELKAAVSQLERPWEVVEKAPSLFSVGADEQVKVLADRFQRPGGFDLWTEKDGPQLFETVDELPSARFFPKGVVHSVKPYRSITGSEGSSSLDSEDGNEIGTSFQEDDLKTPRRSSNRKSRIGSVSEEEANSNYSDYYPRSSSVPSSSNGQKGKTYEGKFRNREKGRNLQSSKRSPSLGSEAGNGIETSFQVDDFNTHRRSSNRKLRSGSVSEGEANSDYSDTDNYYQKSSMVPSSSNNGRKFRYRDNGRSLESSKRELNSGQIGLDRRQRVPSPQMHNGNRQYGKGKDSRRSKGSYSEVYDMSLEQDGSYRFKLMKTQSN</sequence>
<evidence type="ECO:0000313" key="3">
    <source>
        <dbReference type="RefSeq" id="XP_022931877.1"/>
    </source>
</evidence>
<feature type="compositionally biased region" description="Polar residues" evidence="1">
    <location>
        <begin position="263"/>
        <end position="273"/>
    </location>
</feature>
<reference evidence="3 4" key="1">
    <citation type="submission" date="2025-04" db="UniProtKB">
        <authorList>
            <consortium name="RefSeq"/>
        </authorList>
    </citation>
    <scope>IDENTIFICATION</scope>
    <source>
        <tissue evidence="3 4">Young leaves</tissue>
    </source>
</reference>
<feature type="compositionally biased region" description="Basic and acidic residues" evidence="1">
    <location>
        <begin position="340"/>
        <end position="354"/>
    </location>
</feature>
<accession>A0A6J1F003</accession>
<dbReference type="AlphaFoldDB" id="A0A6J1F003"/>
<proteinExistence type="predicted"/>
<feature type="compositionally biased region" description="Basic and acidic residues" evidence="1">
    <location>
        <begin position="249"/>
        <end position="262"/>
    </location>
</feature>
<evidence type="ECO:0000313" key="4">
    <source>
        <dbReference type="RefSeq" id="XP_022931878.1"/>
    </source>
</evidence>